<feature type="compositionally biased region" description="Basic and acidic residues" evidence="1">
    <location>
        <begin position="14"/>
        <end position="28"/>
    </location>
</feature>
<sequence>MLRPRIRGRAGRRAVRDCQRRRTRREPVRGMAAGWGPRPSPPWRTCMWVASRWDASALVATRSEVIPQYVQVYLAIMRSLRMLG</sequence>
<feature type="compositionally biased region" description="Basic residues" evidence="1">
    <location>
        <begin position="1"/>
        <end position="13"/>
    </location>
</feature>
<keyword evidence="3" id="KW-1185">Reference proteome</keyword>
<dbReference type="HOGENOM" id="CLU_2522718_0_0_11"/>
<evidence type="ECO:0000313" key="2">
    <source>
        <dbReference type="EMBL" id="ABD11670.1"/>
    </source>
</evidence>
<accession>Q2JAM2</accession>
<organism evidence="2 3">
    <name type="scientific">Frankia casuarinae (strain DSM 45818 / CECT 9043 / HFP020203 / CcI3)</name>
    <dbReference type="NCBI Taxonomy" id="106370"/>
    <lineage>
        <taxon>Bacteria</taxon>
        <taxon>Bacillati</taxon>
        <taxon>Actinomycetota</taxon>
        <taxon>Actinomycetes</taxon>
        <taxon>Frankiales</taxon>
        <taxon>Frankiaceae</taxon>
        <taxon>Frankia</taxon>
    </lineage>
</organism>
<dbReference type="KEGG" id="fra:Francci3_2302"/>
<gene>
    <name evidence="2" type="ordered locus">Francci3_2302</name>
</gene>
<name>Q2JAM2_FRACC</name>
<dbReference type="Proteomes" id="UP000001937">
    <property type="component" value="Chromosome"/>
</dbReference>
<evidence type="ECO:0000313" key="3">
    <source>
        <dbReference type="Proteomes" id="UP000001937"/>
    </source>
</evidence>
<dbReference type="AlphaFoldDB" id="Q2JAM2"/>
<dbReference type="STRING" id="106370.Francci3_2302"/>
<evidence type="ECO:0000256" key="1">
    <source>
        <dbReference type="SAM" id="MobiDB-lite"/>
    </source>
</evidence>
<dbReference type="EMBL" id="CP000249">
    <property type="protein sequence ID" value="ABD11670.1"/>
    <property type="molecule type" value="Genomic_DNA"/>
</dbReference>
<protein>
    <submittedName>
        <fullName evidence="2">Uncharacterized protein</fullName>
    </submittedName>
</protein>
<feature type="region of interest" description="Disordered" evidence="1">
    <location>
        <begin position="1"/>
        <end position="38"/>
    </location>
</feature>
<reference evidence="2 3" key="1">
    <citation type="journal article" date="2007" name="Genome Res.">
        <title>Genome characteristics of facultatively symbiotic Frankia sp. strains reflect host range and host plant biogeography.</title>
        <authorList>
            <person name="Normand P."/>
            <person name="Lapierre P."/>
            <person name="Tisa L.S."/>
            <person name="Gogarten J.P."/>
            <person name="Alloisio N."/>
            <person name="Bagnarol E."/>
            <person name="Bassi C.A."/>
            <person name="Berry A.M."/>
            <person name="Bickhart D.M."/>
            <person name="Choisne N."/>
            <person name="Couloux A."/>
            <person name="Cournoyer B."/>
            <person name="Cruveiller S."/>
            <person name="Daubin V."/>
            <person name="Demange N."/>
            <person name="Francino M.P."/>
            <person name="Goltsman E."/>
            <person name="Huang Y."/>
            <person name="Kopp O.R."/>
            <person name="Labarre L."/>
            <person name="Lapidus A."/>
            <person name="Lavire C."/>
            <person name="Marechal J."/>
            <person name="Martinez M."/>
            <person name="Mastronunzio J.E."/>
            <person name="Mullin B.C."/>
            <person name="Niemann J."/>
            <person name="Pujic P."/>
            <person name="Rawnsley T."/>
            <person name="Rouy Z."/>
            <person name="Schenowitz C."/>
            <person name="Sellstedt A."/>
            <person name="Tavares F."/>
            <person name="Tomkins J.P."/>
            <person name="Vallenet D."/>
            <person name="Valverde C."/>
            <person name="Wall L.G."/>
            <person name="Wang Y."/>
            <person name="Medigue C."/>
            <person name="Benson D.R."/>
        </authorList>
    </citation>
    <scope>NUCLEOTIDE SEQUENCE [LARGE SCALE GENOMIC DNA]</scope>
    <source>
        <strain evidence="3">DSM 45818 / CECT 9043 / CcI3</strain>
    </source>
</reference>
<proteinExistence type="predicted"/>